<evidence type="ECO:0000259" key="2">
    <source>
        <dbReference type="Pfam" id="PF14062"/>
    </source>
</evidence>
<feature type="domain" description="DUF4253" evidence="2">
    <location>
        <begin position="156"/>
        <end position="261"/>
    </location>
</feature>
<accession>A0ABW7R2P5</accession>
<proteinExistence type="predicted"/>
<dbReference type="Proteomes" id="UP001610818">
    <property type="component" value="Unassembled WGS sequence"/>
</dbReference>
<protein>
    <submittedName>
        <fullName evidence="3">DUF4253 domain-containing protein</fullName>
    </submittedName>
</protein>
<reference evidence="3 4" key="1">
    <citation type="submission" date="2024-10" db="EMBL/GenBank/DDBJ databases">
        <title>The Natural Products Discovery Center: Release of the First 8490 Sequenced Strains for Exploring Actinobacteria Biosynthetic Diversity.</title>
        <authorList>
            <person name="Kalkreuter E."/>
            <person name="Kautsar S.A."/>
            <person name="Yang D."/>
            <person name="Bader C.D."/>
            <person name="Teijaro C.N."/>
            <person name="Fluegel L."/>
            <person name="Davis C.M."/>
            <person name="Simpson J.R."/>
            <person name="Lauterbach L."/>
            <person name="Steele A.D."/>
            <person name="Gui C."/>
            <person name="Meng S."/>
            <person name="Li G."/>
            <person name="Viehrig K."/>
            <person name="Ye F."/>
            <person name="Su P."/>
            <person name="Kiefer A.F."/>
            <person name="Nichols A."/>
            <person name="Cepeda A.J."/>
            <person name="Yan W."/>
            <person name="Fan B."/>
            <person name="Jiang Y."/>
            <person name="Adhikari A."/>
            <person name="Zheng C.-J."/>
            <person name="Schuster L."/>
            <person name="Cowan T.M."/>
            <person name="Smanski M.J."/>
            <person name="Chevrette M.G."/>
            <person name="De Carvalho L.P.S."/>
            <person name="Shen B."/>
        </authorList>
    </citation>
    <scope>NUCLEOTIDE SEQUENCE [LARGE SCALE GENOMIC DNA]</scope>
    <source>
        <strain evidence="3 4">NPDC017990</strain>
    </source>
</reference>
<feature type="compositionally biased region" description="Pro residues" evidence="1">
    <location>
        <begin position="108"/>
        <end position="125"/>
    </location>
</feature>
<gene>
    <name evidence="3" type="ORF">ACH4F9_41805</name>
</gene>
<feature type="region of interest" description="Disordered" evidence="1">
    <location>
        <begin position="91"/>
        <end position="132"/>
    </location>
</feature>
<evidence type="ECO:0000313" key="4">
    <source>
        <dbReference type="Proteomes" id="UP001610818"/>
    </source>
</evidence>
<dbReference type="InterPro" id="IPR025349">
    <property type="entry name" value="DUF4253"/>
</dbReference>
<keyword evidence="4" id="KW-1185">Reference proteome</keyword>
<evidence type="ECO:0000313" key="3">
    <source>
        <dbReference type="EMBL" id="MFH8551534.1"/>
    </source>
</evidence>
<organism evidence="3 4">
    <name type="scientific">Streptomyces longisporoflavus</name>
    <dbReference type="NCBI Taxonomy" id="28044"/>
    <lineage>
        <taxon>Bacteria</taxon>
        <taxon>Bacillati</taxon>
        <taxon>Actinomycetota</taxon>
        <taxon>Actinomycetes</taxon>
        <taxon>Kitasatosporales</taxon>
        <taxon>Streptomycetaceae</taxon>
        <taxon>Streptomyces</taxon>
    </lineage>
</organism>
<dbReference type="EMBL" id="JBIRGQ010000012">
    <property type="protein sequence ID" value="MFH8551534.1"/>
    <property type="molecule type" value="Genomic_DNA"/>
</dbReference>
<sequence length="261" mass="28757">MLFALPNGLPPGRFQSSGPAHVWVSDEFPHDIERLWPRLLSEQAACGLVPLMCWPDARGTPLGLDQVEAVRLEERLATDFAEYRRRRLSSWTDPTPAPVPEGVEPWPHDPGPPFEQWPGLAPPVPATSADPTPEEAASSLLAWLIETGQFGLDECRLMLVSTRRGSDALASIGWSAQAPISLLCALLRSWEERFGARLVAVCGSELHVAVARPPRKVDHANQLALEHVLSTANNIVDDPPTPFPEYAAVLPGRTSWSFWWD</sequence>
<dbReference type="RefSeq" id="WP_397718500.1">
    <property type="nucleotide sequence ID" value="NZ_JBIRGN010000012.1"/>
</dbReference>
<evidence type="ECO:0000256" key="1">
    <source>
        <dbReference type="SAM" id="MobiDB-lite"/>
    </source>
</evidence>
<name>A0ABW7R2P5_9ACTN</name>
<dbReference type="Pfam" id="PF14062">
    <property type="entry name" value="DUF4253"/>
    <property type="match status" value="1"/>
</dbReference>
<comment type="caution">
    <text evidence="3">The sequence shown here is derived from an EMBL/GenBank/DDBJ whole genome shotgun (WGS) entry which is preliminary data.</text>
</comment>